<dbReference type="PANTHER" id="PTHR48016:SF56">
    <property type="entry name" value="MAPKK KINASE"/>
    <property type="match status" value="1"/>
</dbReference>
<dbReference type="InterPro" id="IPR036770">
    <property type="entry name" value="Ankyrin_rpt-contain_sf"/>
</dbReference>
<keyword evidence="1" id="KW-0808">Transferase</keyword>
<dbReference type="WBParaSite" id="maker-uti_cns_0046090-snap-gene-0.14-mRNA-1">
    <property type="protein sequence ID" value="maker-uti_cns_0046090-snap-gene-0.14-mRNA-1"/>
    <property type="gene ID" value="maker-uti_cns_0046090-snap-gene-0.14"/>
</dbReference>
<name>A0A1I8J8A4_9PLAT</name>
<dbReference type="SUPFAM" id="SSF48403">
    <property type="entry name" value="Ankyrin repeat"/>
    <property type="match status" value="1"/>
</dbReference>
<dbReference type="SUPFAM" id="SSF56112">
    <property type="entry name" value="Protein kinase-like (PK-like)"/>
    <property type="match status" value="1"/>
</dbReference>
<dbReference type="SMART" id="SM00248">
    <property type="entry name" value="ANK"/>
    <property type="match status" value="6"/>
</dbReference>
<keyword evidence="5" id="KW-0040">ANK repeat</keyword>
<dbReference type="PROSITE" id="PS50011">
    <property type="entry name" value="PROTEIN_KINASE_DOM"/>
    <property type="match status" value="1"/>
</dbReference>
<dbReference type="InterPro" id="IPR002110">
    <property type="entry name" value="Ankyrin_rpt"/>
</dbReference>
<keyword evidence="7" id="KW-1185">Reference proteome</keyword>
<evidence type="ECO:0000256" key="5">
    <source>
        <dbReference type="PROSITE-ProRule" id="PRU00023"/>
    </source>
</evidence>
<evidence type="ECO:0000256" key="2">
    <source>
        <dbReference type="ARBA" id="ARBA00022741"/>
    </source>
</evidence>
<proteinExistence type="predicted"/>
<evidence type="ECO:0000256" key="3">
    <source>
        <dbReference type="ARBA" id="ARBA00022777"/>
    </source>
</evidence>
<dbReference type="STRING" id="282301.A0A1I8J8A4"/>
<dbReference type="WBParaSite" id="maker-uti_cns_0000946-snap-gene-0.3-mRNA-1">
    <property type="protein sequence ID" value="maker-uti_cns_0000946-snap-gene-0.3-mRNA-1"/>
    <property type="gene ID" value="maker-uti_cns_0000946-snap-gene-0.3"/>
</dbReference>
<dbReference type="Pfam" id="PF00069">
    <property type="entry name" value="Pkinase"/>
    <property type="match status" value="1"/>
</dbReference>
<reference evidence="8 9" key="1">
    <citation type="submission" date="2016-11" db="UniProtKB">
        <authorList>
            <consortium name="WormBaseParasite"/>
        </authorList>
    </citation>
    <scope>IDENTIFICATION</scope>
</reference>
<organism evidence="7 9">
    <name type="scientific">Macrostomum lignano</name>
    <dbReference type="NCBI Taxonomy" id="282301"/>
    <lineage>
        <taxon>Eukaryota</taxon>
        <taxon>Metazoa</taxon>
        <taxon>Spiralia</taxon>
        <taxon>Lophotrochozoa</taxon>
        <taxon>Platyhelminthes</taxon>
        <taxon>Rhabditophora</taxon>
        <taxon>Macrostomorpha</taxon>
        <taxon>Macrostomida</taxon>
        <taxon>Macrostomidae</taxon>
        <taxon>Macrostomum</taxon>
    </lineage>
</organism>
<dbReference type="OrthoDB" id="1034557at2759"/>
<dbReference type="Proteomes" id="UP000095280">
    <property type="component" value="Unplaced"/>
</dbReference>
<dbReference type="Gene3D" id="1.25.40.20">
    <property type="entry name" value="Ankyrin repeat-containing domain"/>
    <property type="match status" value="2"/>
</dbReference>
<evidence type="ECO:0000313" key="7">
    <source>
        <dbReference type="Proteomes" id="UP000095280"/>
    </source>
</evidence>
<protein>
    <submittedName>
        <fullName evidence="8 9">Protein kinase domain-containing protein</fullName>
    </submittedName>
</protein>
<evidence type="ECO:0000313" key="8">
    <source>
        <dbReference type="WBParaSite" id="maker-uti_cns_0000946-snap-gene-0.3-mRNA-1"/>
    </source>
</evidence>
<keyword evidence="3" id="KW-0418">Kinase</keyword>
<dbReference type="GO" id="GO:0004672">
    <property type="term" value="F:protein kinase activity"/>
    <property type="evidence" value="ECO:0007669"/>
    <property type="project" value="InterPro"/>
</dbReference>
<dbReference type="InterPro" id="IPR050538">
    <property type="entry name" value="MAP_kinase_kinase_kinase"/>
</dbReference>
<dbReference type="Pfam" id="PF12796">
    <property type="entry name" value="Ank_2"/>
    <property type="match status" value="2"/>
</dbReference>
<dbReference type="InterPro" id="IPR000719">
    <property type="entry name" value="Prot_kinase_dom"/>
</dbReference>
<dbReference type="PROSITE" id="PS50088">
    <property type="entry name" value="ANK_REPEAT"/>
    <property type="match status" value="1"/>
</dbReference>
<dbReference type="PANTHER" id="PTHR48016">
    <property type="entry name" value="MAP KINASE KINASE KINASE SSK2-RELATED-RELATED"/>
    <property type="match status" value="1"/>
</dbReference>
<evidence type="ECO:0000256" key="1">
    <source>
        <dbReference type="ARBA" id="ARBA00022679"/>
    </source>
</evidence>
<dbReference type="AlphaFoldDB" id="A0A1I8J8A4"/>
<dbReference type="GO" id="GO:0005524">
    <property type="term" value="F:ATP binding"/>
    <property type="evidence" value="ECO:0007669"/>
    <property type="project" value="UniProtKB-KW"/>
</dbReference>
<feature type="repeat" description="ANK" evidence="5">
    <location>
        <begin position="224"/>
        <end position="256"/>
    </location>
</feature>
<accession>A0A1I8J8A4</accession>
<evidence type="ECO:0000256" key="4">
    <source>
        <dbReference type="ARBA" id="ARBA00022840"/>
    </source>
</evidence>
<evidence type="ECO:0000313" key="9">
    <source>
        <dbReference type="WBParaSite" id="maker-uti_cns_0046090-snap-gene-0.14-mRNA-1"/>
    </source>
</evidence>
<dbReference type="InterPro" id="IPR011009">
    <property type="entry name" value="Kinase-like_dom_sf"/>
</dbReference>
<dbReference type="Gene3D" id="1.10.510.10">
    <property type="entry name" value="Transferase(Phosphotransferase) domain 1"/>
    <property type="match status" value="1"/>
</dbReference>
<keyword evidence="4" id="KW-0067">ATP-binding</keyword>
<evidence type="ECO:0000259" key="6">
    <source>
        <dbReference type="PROSITE" id="PS50011"/>
    </source>
</evidence>
<keyword evidence="2" id="KW-0547">Nucleotide-binding</keyword>
<sequence>MLIADSPWTPVQAEKCILYLLHLGADAKVTDRARDTAAHLAARRDHVRLLALLPFHAKWLPNQQGATPLMEAVKSGSRRCAKHLLHLLRQRRLSECSERKNSKREKLLSAKNVDGRTALDIALKNKNSQLAGDIVREMYLTLDQNGLISGLSAQDLTAREELEQLAKTGDFARLQQAVTRCSCDLPDRIGATILMREAVFSNSEDSELWKQLLREGDPTCADVWAASCVHWAASGGHSSAVRDLLDAGASVNIRGPNGNTALMFAAVLAPPAKAAEVGRTLLKAGCDWSMKNWKGQTALALAEMNDRSELAQLLEEYEKRKFFDEPLQLPPPYRESWTVKRLIGSGGCGTVHDVVTDIGVRCVAKTLRLPMQHGDEQGTVRANVKKAINSERNLLQLKHDNIVKFLHIAHTGPSKVVVFMELLEGFSMERFLGGKPIAEVKIRKFISQICSALDYMHSQQPPVIHRDINCANIIVLADNTRIKLIDFGLSIKLEESVSHYSASAATPKGTLNFMAPELVAPEGSARPKYSRESDVWALGCSLYQMTSGKRPFSSIQNLLQLTVQLDRNGAPDLPDGCSAKLKDFYSCCTQRNRKMRKSASELMQHKFLT</sequence>
<feature type="domain" description="Protein kinase" evidence="6">
    <location>
        <begin position="337"/>
        <end position="608"/>
    </location>
</feature>